<dbReference type="Gene3D" id="3.30.1330.40">
    <property type="entry name" value="RutC-like"/>
    <property type="match status" value="1"/>
</dbReference>
<protein>
    <submittedName>
        <fullName evidence="2">Enamine deaminase RidA (YjgF/YER057c/UK114 family)</fullName>
    </submittedName>
</protein>
<dbReference type="InterPro" id="IPR006175">
    <property type="entry name" value="YjgF/YER057c/UK114"/>
</dbReference>
<dbReference type="EMBL" id="JACHGB010000005">
    <property type="protein sequence ID" value="MBB5272795.1"/>
    <property type="molecule type" value="Genomic_DNA"/>
</dbReference>
<dbReference type="AlphaFoldDB" id="A0A7W8HIQ5"/>
<evidence type="ECO:0000313" key="3">
    <source>
        <dbReference type="Proteomes" id="UP000532440"/>
    </source>
</evidence>
<dbReference type="RefSeq" id="WP_183968661.1">
    <property type="nucleotide sequence ID" value="NZ_BAABEW010000012.1"/>
</dbReference>
<dbReference type="GO" id="GO:0005829">
    <property type="term" value="C:cytosol"/>
    <property type="evidence" value="ECO:0007669"/>
    <property type="project" value="TreeGrafter"/>
</dbReference>
<dbReference type="CDD" id="cd00448">
    <property type="entry name" value="YjgF_YER057c_UK114_family"/>
    <property type="match status" value="1"/>
</dbReference>
<name>A0A7W8HIQ5_9BURK</name>
<accession>A0A7W8HIQ5</accession>
<evidence type="ECO:0000256" key="1">
    <source>
        <dbReference type="ARBA" id="ARBA00010552"/>
    </source>
</evidence>
<comment type="similarity">
    <text evidence="1">Belongs to the RutC family.</text>
</comment>
<comment type="caution">
    <text evidence="2">The sequence shown here is derived from an EMBL/GenBank/DDBJ whole genome shotgun (WGS) entry which is preliminary data.</text>
</comment>
<gene>
    <name evidence="2" type="ORF">HNQ70_002818</name>
</gene>
<dbReference type="PANTHER" id="PTHR11803">
    <property type="entry name" value="2-IMINOBUTANOATE/2-IMINOPROPANOATE DEAMINASE RIDA"/>
    <property type="match status" value="1"/>
</dbReference>
<dbReference type="Proteomes" id="UP000532440">
    <property type="component" value="Unassembled WGS sequence"/>
</dbReference>
<dbReference type="PANTHER" id="PTHR11803:SF58">
    <property type="entry name" value="PROTEIN HMF1-RELATED"/>
    <property type="match status" value="1"/>
</dbReference>
<evidence type="ECO:0000313" key="2">
    <source>
        <dbReference type="EMBL" id="MBB5272795.1"/>
    </source>
</evidence>
<proteinExistence type="inferred from homology"/>
<sequence length="129" mass="13590">MTVQFPTPEGLARGSYSHVAVVAGGRTLYVSGQVAVDASGKVVGATFAEQAEKVFDNLQAALAAGGAEFRHVVKLNTYVRDLTSAKVALLREIRARRFGGHLPASTLVGTPALVHENMMLEVEAVAVVE</sequence>
<keyword evidence="3" id="KW-1185">Reference proteome</keyword>
<dbReference type="InterPro" id="IPR035959">
    <property type="entry name" value="RutC-like_sf"/>
</dbReference>
<dbReference type="GO" id="GO:0019239">
    <property type="term" value="F:deaminase activity"/>
    <property type="evidence" value="ECO:0007669"/>
    <property type="project" value="TreeGrafter"/>
</dbReference>
<reference evidence="2 3" key="1">
    <citation type="submission" date="2020-08" db="EMBL/GenBank/DDBJ databases">
        <title>Genomic Encyclopedia of Type Strains, Phase IV (KMG-IV): sequencing the most valuable type-strain genomes for metagenomic binning, comparative biology and taxonomic classification.</title>
        <authorList>
            <person name="Goeker M."/>
        </authorList>
    </citation>
    <scope>NUCLEOTIDE SEQUENCE [LARGE SCALE GENOMIC DNA]</scope>
    <source>
        <strain evidence="2 3">DSM 29781</strain>
    </source>
</reference>
<dbReference type="SUPFAM" id="SSF55298">
    <property type="entry name" value="YjgF-like"/>
    <property type="match status" value="1"/>
</dbReference>
<dbReference type="Pfam" id="PF01042">
    <property type="entry name" value="Ribonuc_L-PSP"/>
    <property type="match status" value="1"/>
</dbReference>
<organism evidence="2 3">
    <name type="scientific">Quisquiliibacterium transsilvanicum</name>
    <dbReference type="NCBI Taxonomy" id="1549638"/>
    <lineage>
        <taxon>Bacteria</taxon>
        <taxon>Pseudomonadati</taxon>
        <taxon>Pseudomonadota</taxon>
        <taxon>Betaproteobacteria</taxon>
        <taxon>Burkholderiales</taxon>
        <taxon>Burkholderiaceae</taxon>
        <taxon>Quisquiliibacterium</taxon>
    </lineage>
</organism>